<protein>
    <submittedName>
        <fullName evidence="1">Uncharacterized protein</fullName>
    </submittedName>
</protein>
<keyword evidence="2" id="KW-1185">Reference proteome</keyword>
<reference evidence="2" key="1">
    <citation type="submission" date="2014-03" db="EMBL/GenBank/DDBJ databases">
        <authorList>
            <person name="Urmite Genomes U."/>
        </authorList>
    </citation>
    <scope>NUCLEOTIDE SEQUENCE [LARGE SCALE GENOMIC DNA]</scope>
    <source>
        <strain evidence="2">HD-03</strain>
    </source>
</reference>
<evidence type="ECO:0000313" key="1">
    <source>
        <dbReference type="EMBL" id="CDQ22589.1"/>
    </source>
</evidence>
<dbReference type="AlphaFoldDB" id="A0A059NUY1"/>
<dbReference type="Proteomes" id="UP000028868">
    <property type="component" value="Unassembled WGS sequence"/>
</dbReference>
<dbReference type="RefSeq" id="WP_035505960.1">
    <property type="nucleotide sequence ID" value="NZ_CCDI010000001.1"/>
</dbReference>
<proteinExistence type="predicted"/>
<evidence type="ECO:0000313" key="2">
    <source>
        <dbReference type="Proteomes" id="UP000028868"/>
    </source>
</evidence>
<reference evidence="1 2" key="2">
    <citation type="submission" date="2014-05" db="EMBL/GenBank/DDBJ databases">
        <title>Draft genome sequence of Halobacillus karajensis HK-03.</title>
        <authorList>
            <person name="Khelaifia S."/>
            <person name="Croce O."/>
            <person name="Lagier J.C."/>
            <person name="Raoult D."/>
        </authorList>
    </citation>
    <scope>NUCLEOTIDE SEQUENCE [LARGE SCALE GENOMIC DNA]</scope>
    <source>
        <strain evidence="1 2">HD-03</strain>
    </source>
</reference>
<dbReference type="EMBL" id="CCDI010000001">
    <property type="protein sequence ID" value="CDQ22589.1"/>
    <property type="molecule type" value="Genomic_DNA"/>
</dbReference>
<name>A0A059NUY1_9BACI</name>
<organism evidence="1 2">
    <name type="scientific">Halobacillus karajensis</name>
    <dbReference type="NCBI Taxonomy" id="195088"/>
    <lineage>
        <taxon>Bacteria</taxon>
        <taxon>Bacillati</taxon>
        <taxon>Bacillota</taxon>
        <taxon>Bacilli</taxon>
        <taxon>Bacillales</taxon>
        <taxon>Bacillaceae</taxon>
        <taxon>Halobacillus</taxon>
    </lineage>
</organism>
<comment type="caution">
    <text evidence="1">The sequence shown here is derived from an EMBL/GenBank/DDBJ whole genome shotgun (WGS) entry which is preliminary data.</text>
</comment>
<sequence length="168" mass="19461">MTLVIDIEQVEHEEINIDELKVKLKDHMPPTLIETMGRHNKLINQINQYEEDLDSLTPFQLTKIKHFYGKAEYEAHKLAGYFKAQYQFYNGHALTERGRYYIKERQNGGSRSVDVNDSNYKSRMREGAFLEVAGVYEGYYVTWKGIAAAHQGMQTTCRDMVSAIQAET</sequence>
<accession>A0A059NUY1</accession>
<gene>
    <name evidence="1" type="ORF">BN983_00802</name>
</gene>